<dbReference type="Pfam" id="PF03840">
    <property type="entry name" value="SecG"/>
    <property type="match status" value="1"/>
</dbReference>
<dbReference type="GO" id="GO:0005886">
    <property type="term" value="C:plasma membrane"/>
    <property type="evidence" value="ECO:0007669"/>
    <property type="project" value="UniProtKB-SubCell"/>
</dbReference>
<dbReference type="GO" id="GO:0015450">
    <property type="term" value="F:protein-transporting ATPase activity"/>
    <property type="evidence" value="ECO:0007669"/>
    <property type="project" value="UniProtKB-UniRule"/>
</dbReference>
<dbReference type="EMBL" id="MHJG01000025">
    <property type="protein sequence ID" value="OGY63212.1"/>
    <property type="molecule type" value="Genomic_DNA"/>
</dbReference>
<dbReference type="AlphaFoldDB" id="A0A1G1ZF72"/>
<comment type="function">
    <text evidence="9">Involved in protein export. Participates in an early event of protein translocation.</text>
</comment>
<evidence type="ECO:0000256" key="1">
    <source>
        <dbReference type="ARBA" id="ARBA00004141"/>
    </source>
</evidence>
<sequence length="70" mass="7391">MLAIAQIVVSIILIALILLQERTSGLSGILGGGGEGSFYQTRRGLEKFVFWATIASAVVFALLALADLLL</sequence>
<keyword evidence="8 9" id="KW-0472">Membrane</keyword>
<evidence type="ECO:0000256" key="5">
    <source>
        <dbReference type="ARBA" id="ARBA00022927"/>
    </source>
</evidence>
<evidence type="ECO:0000256" key="6">
    <source>
        <dbReference type="ARBA" id="ARBA00022989"/>
    </source>
</evidence>
<evidence type="ECO:0000256" key="3">
    <source>
        <dbReference type="ARBA" id="ARBA00022448"/>
    </source>
</evidence>
<dbReference type="Proteomes" id="UP000177960">
    <property type="component" value="Unassembled WGS sequence"/>
</dbReference>
<evidence type="ECO:0000313" key="10">
    <source>
        <dbReference type="EMBL" id="OGY63212.1"/>
    </source>
</evidence>
<evidence type="ECO:0000313" key="11">
    <source>
        <dbReference type="Proteomes" id="UP000177960"/>
    </source>
</evidence>
<comment type="caution">
    <text evidence="10">The sequence shown here is derived from an EMBL/GenBank/DDBJ whole genome shotgun (WGS) entry which is preliminary data.</text>
</comment>
<dbReference type="InterPro" id="IPR004692">
    <property type="entry name" value="SecG"/>
</dbReference>
<keyword evidence="5 9" id="KW-0653">Protein transport</keyword>
<dbReference type="STRING" id="1798404.A3B92_03895"/>
<evidence type="ECO:0000256" key="7">
    <source>
        <dbReference type="ARBA" id="ARBA00023010"/>
    </source>
</evidence>
<organism evidence="10 11">
    <name type="scientific">Candidatus Harrisonbacteria bacterium RIFCSPHIGHO2_02_FULL_42_16</name>
    <dbReference type="NCBI Taxonomy" id="1798404"/>
    <lineage>
        <taxon>Bacteria</taxon>
        <taxon>Candidatus Harrisoniibacteriota</taxon>
    </lineage>
</organism>
<gene>
    <name evidence="10" type="ORF">A3B92_03895</name>
</gene>
<dbReference type="GO" id="GO:0009306">
    <property type="term" value="P:protein secretion"/>
    <property type="evidence" value="ECO:0007669"/>
    <property type="project" value="UniProtKB-UniRule"/>
</dbReference>
<accession>A0A1G1ZF72</accession>
<protein>
    <recommendedName>
        <fullName evidence="9">Protein-export membrane protein SecG</fullName>
    </recommendedName>
</protein>
<evidence type="ECO:0000256" key="8">
    <source>
        <dbReference type="ARBA" id="ARBA00023136"/>
    </source>
</evidence>
<keyword evidence="7 9" id="KW-0811">Translocation</keyword>
<name>A0A1G1ZF72_9BACT</name>
<feature type="transmembrane region" description="Helical" evidence="9">
    <location>
        <begin position="49"/>
        <end position="69"/>
    </location>
</feature>
<comment type="similarity">
    <text evidence="2 9">Belongs to the SecG family.</text>
</comment>
<keyword evidence="3 9" id="KW-0813">Transport</keyword>
<keyword evidence="9" id="KW-1003">Cell membrane</keyword>
<evidence type="ECO:0000256" key="9">
    <source>
        <dbReference type="RuleBase" id="RU365087"/>
    </source>
</evidence>
<comment type="subcellular location">
    <subcellularLocation>
        <location evidence="9">Cell membrane</location>
        <topology evidence="9">Multi-pass membrane protein</topology>
    </subcellularLocation>
    <subcellularLocation>
        <location evidence="1">Membrane</location>
        <topology evidence="1">Multi-pass membrane protein</topology>
    </subcellularLocation>
</comment>
<proteinExistence type="inferred from homology"/>
<keyword evidence="4 9" id="KW-0812">Transmembrane</keyword>
<keyword evidence="6 9" id="KW-1133">Transmembrane helix</keyword>
<reference evidence="10 11" key="1">
    <citation type="journal article" date="2016" name="Nat. Commun.">
        <title>Thousands of microbial genomes shed light on interconnected biogeochemical processes in an aquifer system.</title>
        <authorList>
            <person name="Anantharaman K."/>
            <person name="Brown C.T."/>
            <person name="Hug L.A."/>
            <person name="Sharon I."/>
            <person name="Castelle C.J."/>
            <person name="Probst A.J."/>
            <person name="Thomas B.C."/>
            <person name="Singh A."/>
            <person name="Wilkins M.J."/>
            <person name="Karaoz U."/>
            <person name="Brodie E.L."/>
            <person name="Williams K.H."/>
            <person name="Hubbard S.S."/>
            <person name="Banfield J.F."/>
        </authorList>
    </citation>
    <scope>NUCLEOTIDE SEQUENCE [LARGE SCALE GENOMIC DNA]</scope>
</reference>
<comment type="caution">
    <text evidence="9">Lacks conserved residue(s) required for the propagation of feature annotation.</text>
</comment>
<dbReference type="NCBIfam" id="TIGR00810">
    <property type="entry name" value="secG"/>
    <property type="match status" value="1"/>
</dbReference>
<evidence type="ECO:0000256" key="4">
    <source>
        <dbReference type="ARBA" id="ARBA00022692"/>
    </source>
</evidence>
<evidence type="ECO:0000256" key="2">
    <source>
        <dbReference type="ARBA" id="ARBA00008445"/>
    </source>
</evidence>